<dbReference type="EMBL" id="BK015568">
    <property type="protein sequence ID" value="DAE13684.1"/>
    <property type="molecule type" value="Genomic_DNA"/>
</dbReference>
<proteinExistence type="predicted"/>
<reference evidence="1" key="1">
    <citation type="journal article" date="2021" name="Proc. Natl. Acad. Sci. U.S.A.">
        <title>A Catalog of Tens of Thousands of Viruses from Human Metagenomes Reveals Hidden Associations with Chronic Diseases.</title>
        <authorList>
            <person name="Tisza M.J."/>
            <person name="Buck C.B."/>
        </authorList>
    </citation>
    <scope>NUCLEOTIDE SEQUENCE</scope>
    <source>
        <strain evidence="1">CtQqU1</strain>
    </source>
</reference>
<name>A0A8S5Q560_9CAUD</name>
<protein>
    <submittedName>
        <fullName evidence="1">Gamma-delta Resolvase/DNA Complex, site-specific, recombination, flat interface.4A</fullName>
    </submittedName>
</protein>
<accession>A0A8S5Q560</accession>
<sequence>MDFEKQMENLSEDEKHYCVYIWFFIERKELTPFYVGMGRKGRYKDINKRSEAFKQFLDKYECVTLKISDELPRDVARAMEISTKYKLKEKGYPIIDAEEDKTEYKRRFLDGIAKAKAAGKYKGRKPTSYNFSLYKELYEKVSQNLLTVTDAAKQLGVTRQTWYRIAEQNR</sequence>
<organism evidence="1">
    <name type="scientific">Siphoviridae sp. ctQqU1</name>
    <dbReference type="NCBI Taxonomy" id="2825496"/>
    <lineage>
        <taxon>Viruses</taxon>
        <taxon>Duplodnaviria</taxon>
        <taxon>Heunggongvirae</taxon>
        <taxon>Uroviricota</taxon>
        <taxon>Caudoviricetes</taxon>
    </lineage>
</organism>
<evidence type="ECO:0000313" key="1">
    <source>
        <dbReference type="EMBL" id="DAE13684.1"/>
    </source>
</evidence>